<keyword evidence="2" id="KW-0732">Signal</keyword>
<protein>
    <recommendedName>
        <fullName evidence="4">LPXTG cell wall anchor domain-containing protein</fullName>
    </recommendedName>
</protein>
<evidence type="ECO:0008006" key="4">
    <source>
        <dbReference type="Google" id="ProtNLM"/>
    </source>
</evidence>
<gene>
    <name evidence="3" type="ORF">CNLFYP112_01927</name>
</gene>
<feature type="chain" id="PRO_5027056247" description="LPXTG cell wall anchor domain-containing protein" evidence="2">
    <location>
        <begin position="28"/>
        <end position="203"/>
    </location>
</feature>
<reference evidence="3" key="1">
    <citation type="submission" date="2019-11" db="EMBL/GenBank/DDBJ databases">
        <authorList>
            <person name="Feng L."/>
        </authorList>
    </citation>
    <scope>NUCLEOTIDE SEQUENCE</scope>
    <source>
        <strain evidence="3">CnexileLFYP112</strain>
    </source>
</reference>
<feature type="signal peptide" evidence="2">
    <location>
        <begin position="1"/>
        <end position="27"/>
    </location>
</feature>
<dbReference type="EMBL" id="CACRTG010000013">
    <property type="protein sequence ID" value="VYT13109.1"/>
    <property type="molecule type" value="Genomic_DNA"/>
</dbReference>
<keyword evidence="1" id="KW-1133">Transmembrane helix</keyword>
<feature type="transmembrane region" description="Helical" evidence="1">
    <location>
        <begin position="178"/>
        <end position="196"/>
    </location>
</feature>
<evidence type="ECO:0000256" key="1">
    <source>
        <dbReference type="SAM" id="Phobius"/>
    </source>
</evidence>
<organism evidence="3">
    <name type="scientific">[Clostridium] nexile</name>
    <dbReference type="NCBI Taxonomy" id="29361"/>
    <lineage>
        <taxon>Bacteria</taxon>
        <taxon>Bacillati</taxon>
        <taxon>Bacillota</taxon>
        <taxon>Clostridia</taxon>
        <taxon>Lachnospirales</taxon>
        <taxon>Lachnospiraceae</taxon>
        <taxon>Tyzzerella</taxon>
    </lineage>
</organism>
<evidence type="ECO:0000313" key="3">
    <source>
        <dbReference type="EMBL" id="VYT13109.1"/>
    </source>
</evidence>
<accession>A0A6N2U6Q2</accession>
<proteinExistence type="predicted"/>
<evidence type="ECO:0000256" key="2">
    <source>
        <dbReference type="SAM" id="SignalP"/>
    </source>
</evidence>
<sequence length="203" mass="21221">MKIFKKKIFGAIIAMSLVLMMGFQAVAADSPSTDGIVTEALQAVDKNGRSVEIDVQALPEEYKHLAEEIKDVSALKAVLGSAYVDGMEVIDVRDVVIVGDASLVEFPLTITFKVPGVLSTTKVAVLHYVDGAWQVEPSKAGNGTITATFDSLSPVAFVVDKNTSSSAVTSPETGENTAVPAVGAVVIVAVLGAAVLRKKAFVK</sequence>
<dbReference type="AlphaFoldDB" id="A0A6N2U6Q2"/>
<keyword evidence="1" id="KW-0472">Membrane</keyword>
<name>A0A6N2U6Q2_9FIRM</name>
<keyword evidence="1" id="KW-0812">Transmembrane</keyword>